<feature type="transmembrane region" description="Helical" evidence="12">
    <location>
        <begin position="388"/>
        <end position="414"/>
    </location>
</feature>
<keyword evidence="2" id="KW-0813">Transport</keyword>
<feature type="transmembrane region" description="Helical" evidence="12">
    <location>
        <begin position="156"/>
        <end position="178"/>
    </location>
</feature>
<dbReference type="GO" id="GO:0009401">
    <property type="term" value="P:phosphoenolpyruvate-dependent sugar phosphotransferase system"/>
    <property type="evidence" value="ECO:0007669"/>
    <property type="project" value="UniProtKB-KW"/>
</dbReference>
<comment type="caution">
    <text evidence="15">The sequence shown here is derived from an EMBL/GenBank/DDBJ whole genome shotgun (WGS) entry which is preliminary data.</text>
</comment>
<evidence type="ECO:0000256" key="10">
    <source>
        <dbReference type="ARBA" id="ARBA00023136"/>
    </source>
</evidence>
<evidence type="ECO:0000256" key="4">
    <source>
        <dbReference type="ARBA" id="ARBA00022597"/>
    </source>
</evidence>
<feature type="transmembrane region" description="Helical" evidence="12">
    <location>
        <begin position="126"/>
        <end position="144"/>
    </location>
</feature>
<keyword evidence="7 12" id="KW-0812">Transmembrane</keyword>
<keyword evidence="6" id="KW-0598">Phosphotransferase system</keyword>
<evidence type="ECO:0000256" key="2">
    <source>
        <dbReference type="ARBA" id="ARBA00022448"/>
    </source>
</evidence>
<keyword evidence="5" id="KW-0808">Transferase</keyword>
<dbReference type="GO" id="GO:0008982">
    <property type="term" value="F:protein-N(PI)-phosphohistidine-sugar phosphotransferase activity"/>
    <property type="evidence" value="ECO:0007669"/>
    <property type="project" value="InterPro"/>
</dbReference>
<feature type="domain" description="PTS EIIB type-1" evidence="13">
    <location>
        <begin position="4"/>
        <end position="86"/>
    </location>
</feature>
<evidence type="ECO:0000259" key="14">
    <source>
        <dbReference type="PROSITE" id="PS51103"/>
    </source>
</evidence>
<organism evidence="15 16">
    <name type="scientific">Anaeroglobus geminatus F0357</name>
    <dbReference type="NCBI Taxonomy" id="861450"/>
    <lineage>
        <taxon>Bacteria</taxon>
        <taxon>Bacillati</taxon>
        <taxon>Bacillota</taxon>
        <taxon>Negativicutes</taxon>
        <taxon>Veillonellales</taxon>
        <taxon>Veillonellaceae</taxon>
        <taxon>Anaeroglobus</taxon>
    </lineage>
</organism>
<dbReference type="PANTHER" id="PTHR30175">
    <property type="entry name" value="PHOSPHOTRANSFERASE SYSTEM TRANSPORT PROTEIN"/>
    <property type="match status" value="1"/>
</dbReference>
<dbReference type="InterPro" id="IPR003352">
    <property type="entry name" value="PTS_EIIC"/>
</dbReference>
<dbReference type="InterPro" id="IPR050558">
    <property type="entry name" value="PTS_Sugar-Specific_Components"/>
</dbReference>
<dbReference type="eggNOG" id="COG1263">
    <property type="taxonomic scope" value="Bacteria"/>
</dbReference>
<feature type="active site" description="Phosphocysteine intermediate; for EIIB activity" evidence="11">
    <location>
        <position position="26"/>
    </location>
</feature>
<keyword evidence="16" id="KW-1185">Reference proteome</keyword>
<evidence type="ECO:0000256" key="1">
    <source>
        <dbReference type="ARBA" id="ARBA00004651"/>
    </source>
</evidence>
<dbReference type="GO" id="GO:0016301">
    <property type="term" value="F:kinase activity"/>
    <property type="evidence" value="ECO:0007669"/>
    <property type="project" value="UniProtKB-KW"/>
</dbReference>
<reference evidence="15 16" key="1">
    <citation type="submission" date="2011-08" db="EMBL/GenBank/DDBJ databases">
        <authorList>
            <person name="Weinstock G."/>
            <person name="Sodergren E."/>
            <person name="Clifton S."/>
            <person name="Fulton L."/>
            <person name="Fulton B."/>
            <person name="Courtney L."/>
            <person name="Fronick C."/>
            <person name="Harrison M."/>
            <person name="Strong C."/>
            <person name="Farmer C."/>
            <person name="Delahaunty K."/>
            <person name="Markovic C."/>
            <person name="Hall O."/>
            <person name="Minx P."/>
            <person name="Tomlinson C."/>
            <person name="Mitreva M."/>
            <person name="Hou S."/>
            <person name="Chen J."/>
            <person name="Wollam A."/>
            <person name="Pepin K.H."/>
            <person name="Johnson M."/>
            <person name="Bhonagiri V."/>
            <person name="Zhang X."/>
            <person name="Suruliraj S."/>
            <person name="Warren W."/>
            <person name="Chinwalla A."/>
            <person name="Mardis E.R."/>
            <person name="Wilson R.K."/>
        </authorList>
    </citation>
    <scope>NUCLEOTIDE SEQUENCE [LARGE SCALE GENOMIC DNA]</scope>
    <source>
        <strain evidence="15 16">F0357</strain>
    </source>
</reference>
<dbReference type="PANTHER" id="PTHR30175:SF3">
    <property type="entry name" value="PTS SYSTEM N-ACETYLMURAMIC ACID-SPECIFIC EIIBC COMPONENT"/>
    <property type="match status" value="1"/>
</dbReference>
<name>G9YK67_9FIRM</name>
<feature type="transmembrane region" description="Helical" evidence="12">
    <location>
        <begin position="322"/>
        <end position="349"/>
    </location>
</feature>
<dbReference type="eggNOG" id="COG1264">
    <property type="taxonomic scope" value="Bacteria"/>
</dbReference>
<protein>
    <submittedName>
        <fullName evidence="15">Putative N-acetylmuramic acid phosphotransfer permease</fullName>
    </submittedName>
</protein>
<dbReference type="GO" id="GO:0090588">
    <property type="term" value="F:protein-phosphocysteine-N-acetylmuramate phosphotransferase system transporter activity"/>
    <property type="evidence" value="ECO:0007669"/>
    <property type="project" value="TreeGrafter"/>
</dbReference>
<dbReference type="InterPro" id="IPR001996">
    <property type="entry name" value="PTS_IIB_1"/>
</dbReference>
<feature type="transmembrane region" description="Helical" evidence="12">
    <location>
        <begin position="361"/>
        <end position="381"/>
    </location>
</feature>
<feature type="transmembrane region" description="Helical" evidence="12">
    <location>
        <begin position="287"/>
        <end position="310"/>
    </location>
</feature>
<dbReference type="EMBL" id="AGCJ01000092">
    <property type="protein sequence ID" value="EHM37741.1"/>
    <property type="molecule type" value="Genomic_DNA"/>
</dbReference>
<keyword evidence="4" id="KW-0762">Sugar transport</keyword>
<comment type="subcellular location">
    <subcellularLocation>
        <location evidence="1">Cell membrane</location>
        <topology evidence="1">Multi-pass membrane protein</topology>
    </subcellularLocation>
</comment>
<dbReference type="RefSeq" id="WP_006791037.1">
    <property type="nucleotide sequence ID" value="NZ_JH417615.1"/>
</dbReference>
<evidence type="ECO:0000256" key="3">
    <source>
        <dbReference type="ARBA" id="ARBA00022475"/>
    </source>
</evidence>
<evidence type="ECO:0000256" key="5">
    <source>
        <dbReference type="ARBA" id="ARBA00022679"/>
    </source>
</evidence>
<feature type="transmembrane region" description="Helical" evidence="12">
    <location>
        <begin position="247"/>
        <end position="267"/>
    </location>
</feature>
<dbReference type="SUPFAM" id="SSF55604">
    <property type="entry name" value="Glucose permease domain IIB"/>
    <property type="match status" value="1"/>
</dbReference>
<accession>G9YK67</accession>
<evidence type="ECO:0000256" key="12">
    <source>
        <dbReference type="SAM" id="Phobius"/>
    </source>
</evidence>
<evidence type="ECO:0000259" key="13">
    <source>
        <dbReference type="PROSITE" id="PS51098"/>
    </source>
</evidence>
<dbReference type="Gene3D" id="3.30.1360.60">
    <property type="entry name" value="Glucose permease domain IIB"/>
    <property type="match status" value="1"/>
</dbReference>
<dbReference type="GO" id="GO:0005886">
    <property type="term" value="C:plasma membrane"/>
    <property type="evidence" value="ECO:0007669"/>
    <property type="project" value="UniProtKB-SubCell"/>
</dbReference>
<proteinExistence type="predicted"/>
<gene>
    <name evidence="15" type="ORF">HMPREF0080_02076</name>
</gene>
<evidence type="ECO:0000313" key="16">
    <source>
        <dbReference type="Proteomes" id="UP000005481"/>
    </source>
</evidence>
<dbReference type="PATRIC" id="fig|861450.3.peg.1906"/>
<dbReference type="STRING" id="861450.HMPREF0080_02076"/>
<keyword evidence="9 12" id="KW-1133">Transmembrane helix</keyword>
<sequence>MSYRETAEAIYKHIGPADNIIAPYNCMTRLRFSVKEEHFTKEDLLAVDGVKGVAVVGSGWQIILGPGKAQKVTAELKAITAAKYGSESLRDLAAKATVGDGADLREAIRKRNTATCKEGLKKISRIFIPVIPAFIACGLITGILNSVGKIEPALTGAAWFQIAAVAGNAAFWGLNLFIGMSAAREFGGTPVLGGVLAAVVSHPALANITLFGEQLTPGRGGVIAVLLLCFFAATLEKKLQRVIPDMFTLFLTPFLVVVISTVVAVGICQPLGNFLSEAVGTAATTSIYKGGAFTGFILGGTFLPLVLLGVHQGLTPIHADLLARYGATVLLPVLAMAGAGQVGASLAVYAKTKNKALRKTVASALPVGIMGIGEPLIYGVTLPLGKPFIGACIGGACGGAVQAAFGVGAATLGISGLPLAAAATDIPVYLIGLITAYAVGFAAAYLIGFTDPVSPEKEG</sequence>
<dbReference type="OrthoDB" id="92465at2"/>
<dbReference type="InterPro" id="IPR018113">
    <property type="entry name" value="PTrfase_EIIB_Cys"/>
</dbReference>
<evidence type="ECO:0000256" key="8">
    <source>
        <dbReference type="ARBA" id="ARBA00022777"/>
    </source>
</evidence>
<dbReference type="Proteomes" id="UP000005481">
    <property type="component" value="Unassembled WGS sequence"/>
</dbReference>
<dbReference type="AlphaFoldDB" id="G9YK67"/>
<feature type="domain" description="PTS EIIC type-1" evidence="14">
    <location>
        <begin position="121"/>
        <end position="459"/>
    </location>
</feature>
<evidence type="ECO:0000256" key="11">
    <source>
        <dbReference type="PROSITE-ProRule" id="PRU00421"/>
    </source>
</evidence>
<dbReference type="Pfam" id="PF00367">
    <property type="entry name" value="PTS_EIIB"/>
    <property type="match status" value="1"/>
</dbReference>
<feature type="transmembrane region" description="Helical" evidence="12">
    <location>
        <begin position="190"/>
        <end position="212"/>
    </location>
</feature>
<evidence type="ECO:0000313" key="15">
    <source>
        <dbReference type="EMBL" id="EHM37741.1"/>
    </source>
</evidence>
<feature type="transmembrane region" description="Helical" evidence="12">
    <location>
        <begin position="218"/>
        <end position="235"/>
    </location>
</feature>
<dbReference type="HOGENOM" id="CLU_012312_2_0_9"/>
<evidence type="ECO:0000256" key="6">
    <source>
        <dbReference type="ARBA" id="ARBA00022683"/>
    </source>
</evidence>
<dbReference type="Pfam" id="PF02378">
    <property type="entry name" value="PTS_EIIC"/>
    <property type="match status" value="1"/>
</dbReference>
<evidence type="ECO:0000256" key="7">
    <source>
        <dbReference type="ARBA" id="ARBA00022692"/>
    </source>
</evidence>
<dbReference type="InterPro" id="IPR036878">
    <property type="entry name" value="Glu_permease_IIB"/>
</dbReference>
<dbReference type="PROSITE" id="PS01035">
    <property type="entry name" value="PTS_EIIB_TYPE_1_CYS"/>
    <property type="match status" value="1"/>
</dbReference>
<evidence type="ECO:0000256" key="9">
    <source>
        <dbReference type="ARBA" id="ARBA00022989"/>
    </source>
</evidence>
<dbReference type="PROSITE" id="PS51103">
    <property type="entry name" value="PTS_EIIC_TYPE_1"/>
    <property type="match status" value="1"/>
</dbReference>
<feature type="transmembrane region" description="Helical" evidence="12">
    <location>
        <begin position="426"/>
        <end position="447"/>
    </location>
</feature>
<dbReference type="InterPro" id="IPR013013">
    <property type="entry name" value="PTS_EIIC_1"/>
</dbReference>
<dbReference type="PROSITE" id="PS51098">
    <property type="entry name" value="PTS_EIIB_TYPE_1"/>
    <property type="match status" value="1"/>
</dbReference>
<keyword evidence="3" id="KW-1003">Cell membrane</keyword>
<keyword evidence="8" id="KW-0418">Kinase</keyword>
<keyword evidence="10 12" id="KW-0472">Membrane</keyword>